<evidence type="ECO:0000313" key="2">
    <source>
        <dbReference type="EMBL" id="KFF15542.1"/>
    </source>
</evidence>
<comment type="caution">
    <text evidence="2">The sequence shown here is derived from an EMBL/GenBank/DDBJ whole genome shotgun (WGS) entry which is preliminary data.</text>
</comment>
<name>A0A086AFS8_FLAHY</name>
<dbReference type="OrthoDB" id="758995at2"/>
<evidence type="ECO:0000256" key="1">
    <source>
        <dbReference type="SAM" id="Phobius"/>
    </source>
</evidence>
<reference evidence="3 5" key="2">
    <citation type="submission" date="2016-11" db="EMBL/GenBank/DDBJ databases">
        <title>Whole genomes of Flavobacteriaceae.</title>
        <authorList>
            <person name="Stine C."/>
            <person name="Li C."/>
            <person name="Tadesse D."/>
        </authorList>
    </citation>
    <scope>NUCLEOTIDE SEQUENCE [LARGE SCALE GENOMIC DNA]</scope>
    <source>
        <strain evidence="3 5">ATCC 29551</strain>
    </source>
</reference>
<dbReference type="Proteomes" id="UP000198424">
    <property type="component" value="Unassembled WGS sequence"/>
</dbReference>
<protein>
    <submittedName>
        <fullName evidence="2">Uncharacterized protein</fullName>
    </submittedName>
</protein>
<dbReference type="Proteomes" id="UP000028712">
    <property type="component" value="Unassembled WGS sequence"/>
</dbReference>
<dbReference type="EMBL" id="MUGY01000029">
    <property type="protein sequence ID" value="OXA89875.1"/>
    <property type="molecule type" value="Genomic_DNA"/>
</dbReference>
<evidence type="ECO:0000313" key="3">
    <source>
        <dbReference type="EMBL" id="OXA89875.1"/>
    </source>
</evidence>
<dbReference type="eggNOG" id="ENOG50345NZ">
    <property type="taxonomic scope" value="Bacteria"/>
</dbReference>
<keyword evidence="1" id="KW-0472">Membrane</keyword>
<feature type="transmembrane region" description="Helical" evidence="1">
    <location>
        <begin position="6"/>
        <end position="25"/>
    </location>
</feature>
<reference evidence="2 4" key="1">
    <citation type="submission" date="2014-07" db="EMBL/GenBank/DDBJ databases">
        <title>Genome of Flavobacterium hydatis DSM 2063.</title>
        <authorList>
            <person name="Pipes S.E."/>
            <person name="Stropko S.J."/>
            <person name="Newman J.D."/>
        </authorList>
    </citation>
    <scope>NUCLEOTIDE SEQUENCE [LARGE SCALE GENOMIC DNA]</scope>
    <source>
        <strain evidence="2 4">DSM 2063</strain>
    </source>
</reference>
<accession>A0A086AFS8</accession>
<dbReference type="RefSeq" id="WP_035623123.1">
    <property type="nucleotide sequence ID" value="NZ_JBEWQG010000006.1"/>
</dbReference>
<dbReference type="AlphaFoldDB" id="A0A086AFS8"/>
<keyword evidence="5" id="KW-1185">Reference proteome</keyword>
<proteinExistence type="predicted"/>
<gene>
    <name evidence="3" type="ORF">B0A62_20235</name>
    <name evidence="2" type="ORF">IW20_13730</name>
</gene>
<keyword evidence="1" id="KW-1133">Transmembrane helix</keyword>
<dbReference type="EMBL" id="JPRM01000020">
    <property type="protein sequence ID" value="KFF15542.1"/>
    <property type="molecule type" value="Genomic_DNA"/>
</dbReference>
<keyword evidence="1" id="KW-0812">Transmembrane</keyword>
<sequence>MDERPVWRTVLGVVITLFFVTKTIYTCSHTNKINTINPVVNTFIESQDIQRNEQENSNRIKAVLKIKSNNILYSSYESLDSLPYSEKEAYGVLKLKKDSLVYLDLSTQIKIPKDFYFQNNHDDSLQIAFKSPKNLNVFVHSFESKEDVETNFKRIKVYNNLQKFKVENTIGVTKTISYKISKNETKYNGYALSFTSKGFNVFIEFESQTLPKEKLKETALDFLLLNLKQKK</sequence>
<organism evidence="2 4">
    <name type="scientific">Flavobacterium hydatis</name>
    <name type="common">Cytophaga aquatilis</name>
    <dbReference type="NCBI Taxonomy" id="991"/>
    <lineage>
        <taxon>Bacteria</taxon>
        <taxon>Pseudomonadati</taxon>
        <taxon>Bacteroidota</taxon>
        <taxon>Flavobacteriia</taxon>
        <taxon>Flavobacteriales</taxon>
        <taxon>Flavobacteriaceae</taxon>
        <taxon>Flavobacterium</taxon>
    </lineage>
</organism>
<evidence type="ECO:0000313" key="5">
    <source>
        <dbReference type="Proteomes" id="UP000198424"/>
    </source>
</evidence>
<evidence type="ECO:0000313" key="4">
    <source>
        <dbReference type="Proteomes" id="UP000028712"/>
    </source>
</evidence>